<dbReference type="eggNOG" id="COG0667">
    <property type="taxonomic scope" value="Bacteria"/>
</dbReference>
<keyword evidence="3" id="KW-1185">Reference proteome</keyword>
<accession>I0K3F8</accession>
<evidence type="ECO:0000259" key="1">
    <source>
        <dbReference type="Pfam" id="PF00248"/>
    </source>
</evidence>
<dbReference type="PANTHER" id="PTHR43312">
    <property type="entry name" value="D-THREO-ALDOSE 1-DEHYDROGENASE"/>
    <property type="match status" value="1"/>
</dbReference>
<dbReference type="InterPro" id="IPR036812">
    <property type="entry name" value="NAD(P)_OxRdtase_dom_sf"/>
</dbReference>
<proteinExistence type="predicted"/>
<dbReference type="Gene3D" id="3.20.20.100">
    <property type="entry name" value="NADP-dependent oxidoreductase domain"/>
    <property type="match status" value="1"/>
</dbReference>
<dbReference type="InterPro" id="IPR020471">
    <property type="entry name" value="AKR"/>
</dbReference>
<organism evidence="2 3">
    <name type="scientific">Fibrella aestuarina BUZ 2</name>
    <dbReference type="NCBI Taxonomy" id="1166018"/>
    <lineage>
        <taxon>Bacteria</taxon>
        <taxon>Pseudomonadati</taxon>
        <taxon>Bacteroidota</taxon>
        <taxon>Cytophagia</taxon>
        <taxon>Cytophagales</taxon>
        <taxon>Spirosomataceae</taxon>
        <taxon>Fibrella</taxon>
    </lineage>
</organism>
<dbReference type="PATRIC" id="fig|1166018.3.peg.661"/>
<reference evidence="2 3" key="1">
    <citation type="journal article" date="2012" name="J. Bacteriol.">
        <title>Genome Sequence of Fibrella aestuarina BUZ 2T, a Filamentous Marine Bacterium.</title>
        <authorList>
            <person name="Filippini M."/>
            <person name="Qi W."/>
            <person name="Blom J."/>
            <person name="Goesmann A."/>
            <person name="Smits T.H."/>
            <person name="Bagheri H.C."/>
        </authorList>
    </citation>
    <scope>NUCLEOTIDE SEQUENCE [LARGE SCALE GENOMIC DNA]</scope>
    <source>
        <strain evidence="3">BUZ 2T</strain>
    </source>
</reference>
<protein>
    <submittedName>
        <fullName evidence="2">Aldo/keto reductase</fullName>
    </submittedName>
</protein>
<dbReference type="PANTHER" id="PTHR43312:SF1">
    <property type="entry name" value="NADP-DEPENDENT OXIDOREDUCTASE DOMAIN-CONTAINING PROTEIN"/>
    <property type="match status" value="1"/>
</dbReference>
<dbReference type="Proteomes" id="UP000011058">
    <property type="component" value="Chromosome"/>
</dbReference>
<dbReference type="PRINTS" id="PR00069">
    <property type="entry name" value="ALDKETRDTASE"/>
</dbReference>
<dbReference type="InterPro" id="IPR053135">
    <property type="entry name" value="AKR2_Oxidoreductase"/>
</dbReference>
<dbReference type="AlphaFoldDB" id="I0K3F8"/>
<gene>
    <name evidence="2" type="ORF">FAES_0650</name>
</gene>
<dbReference type="HOGENOM" id="CLU_023205_2_3_10"/>
<dbReference type="CDD" id="cd19086">
    <property type="entry name" value="AKR_AKR11C1"/>
    <property type="match status" value="1"/>
</dbReference>
<evidence type="ECO:0000313" key="3">
    <source>
        <dbReference type="Proteomes" id="UP000011058"/>
    </source>
</evidence>
<sequence>MAQLGFGTWQFGGPSYVNDKPTGWGAADEAEAAQAILKALDAGIRFFDTADSYGQGQAETWLGNALAQQPAADVVVCTKFGNRRDDANQPYQDYSPTYLTEAVDASLRRLQRDTLDILLLHSPPDAFDWATYDPAPYEKLVQAGKIRAYGVSSRSVYGARRVMEAGFGSVLEVIYNALDRRAEDLLFTHPAADAYQFIARVPLASGFLKTTYLTQDPTFATDQYRHYLPDRDRDWLLNSVRQLAFLDQLPGGISASALRFCLSHPRVSVVIPGMRRSEHVLAHVAAAQQGVLPTESLEAIKQAVPDVPAHWKPA</sequence>
<dbReference type="EMBL" id="HE796683">
    <property type="protein sequence ID" value="CCG98661.1"/>
    <property type="molecule type" value="Genomic_DNA"/>
</dbReference>
<dbReference type="InterPro" id="IPR023210">
    <property type="entry name" value="NADP_OxRdtase_dom"/>
</dbReference>
<evidence type="ECO:0000313" key="2">
    <source>
        <dbReference type="EMBL" id="CCG98661.1"/>
    </source>
</evidence>
<feature type="domain" description="NADP-dependent oxidoreductase" evidence="1">
    <location>
        <begin position="4"/>
        <end position="303"/>
    </location>
</feature>
<name>I0K3F8_9BACT</name>
<dbReference type="SUPFAM" id="SSF51430">
    <property type="entry name" value="NAD(P)-linked oxidoreductase"/>
    <property type="match status" value="1"/>
</dbReference>
<dbReference type="STRING" id="1166018.FAES_0650"/>
<dbReference type="Pfam" id="PF00248">
    <property type="entry name" value="Aldo_ket_red"/>
    <property type="match status" value="1"/>
</dbReference>
<dbReference type="GO" id="GO:0016491">
    <property type="term" value="F:oxidoreductase activity"/>
    <property type="evidence" value="ECO:0007669"/>
    <property type="project" value="InterPro"/>
</dbReference>
<dbReference type="OrthoDB" id="9773828at2"/>
<dbReference type="RefSeq" id="WP_015329761.1">
    <property type="nucleotide sequence ID" value="NC_020054.1"/>
</dbReference>
<dbReference type="KEGG" id="fae:FAES_0650"/>